<name>A0A9D0ZRB3_9FIRM</name>
<reference evidence="1" key="1">
    <citation type="submission" date="2020-10" db="EMBL/GenBank/DDBJ databases">
        <authorList>
            <person name="Gilroy R."/>
        </authorList>
    </citation>
    <scope>NUCLEOTIDE SEQUENCE</scope>
    <source>
        <strain evidence="1">CHK147-3167</strain>
    </source>
</reference>
<dbReference type="InterPro" id="IPR022476">
    <property type="entry name" value="Spore_YabP/YqfC"/>
</dbReference>
<accession>A0A9D0ZRB3</accession>
<evidence type="ECO:0000313" key="1">
    <source>
        <dbReference type="EMBL" id="HIQ90027.1"/>
    </source>
</evidence>
<protein>
    <submittedName>
        <fullName evidence="1">YabP/YqfC family sporulation protein</fullName>
    </submittedName>
</protein>
<proteinExistence type="predicted"/>
<dbReference type="Proteomes" id="UP000886786">
    <property type="component" value="Unassembled WGS sequence"/>
</dbReference>
<dbReference type="Gene3D" id="2.60.40.2000">
    <property type="match status" value="1"/>
</dbReference>
<organism evidence="1 2">
    <name type="scientific">Candidatus Coprosoma intestinipullorum</name>
    <dbReference type="NCBI Taxonomy" id="2840752"/>
    <lineage>
        <taxon>Bacteria</taxon>
        <taxon>Bacillati</taxon>
        <taxon>Bacillota</taxon>
        <taxon>Bacillota incertae sedis</taxon>
        <taxon>Candidatus Coprosoma</taxon>
    </lineage>
</organism>
<comment type="caution">
    <text evidence="1">The sequence shown here is derived from an EMBL/GenBank/DDBJ whole genome shotgun (WGS) entry which is preliminary data.</text>
</comment>
<dbReference type="InterPro" id="IPR038705">
    <property type="entry name" value="YabP_sf"/>
</dbReference>
<dbReference type="AlphaFoldDB" id="A0A9D0ZRB3"/>
<reference evidence="1" key="2">
    <citation type="journal article" date="2021" name="PeerJ">
        <title>Extensive microbial diversity within the chicken gut microbiome revealed by metagenomics and culture.</title>
        <authorList>
            <person name="Gilroy R."/>
            <person name="Ravi A."/>
            <person name="Getino M."/>
            <person name="Pursley I."/>
            <person name="Horton D.L."/>
            <person name="Alikhan N.F."/>
            <person name="Baker D."/>
            <person name="Gharbi K."/>
            <person name="Hall N."/>
            <person name="Watson M."/>
            <person name="Adriaenssens E.M."/>
            <person name="Foster-Nyarko E."/>
            <person name="Jarju S."/>
            <person name="Secka A."/>
            <person name="Antonio M."/>
            <person name="Oren A."/>
            <person name="Chaudhuri R.R."/>
            <person name="La Ragione R."/>
            <person name="Hildebrand F."/>
            <person name="Pallen M.J."/>
        </authorList>
    </citation>
    <scope>NUCLEOTIDE SEQUENCE</scope>
    <source>
        <strain evidence="1">CHK147-3167</strain>
    </source>
</reference>
<evidence type="ECO:0000313" key="2">
    <source>
        <dbReference type="Proteomes" id="UP000886786"/>
    </source>
</evidence>
<sequence>MLKDLRNYILEKDFRINIVDGKVDIVNYKTIDHFDDKRIIIEYENGVITVKGQNLIISKLLNDEVLISGSIEAVEFK</sequence>
<gene>
    <name evidence="1" type="ORF">IAB27_00140</name>
</gene>
<dbReference type="EMBL" id="DVFV01000004">
    <property type="protein sequence ID" value="HIQ90027.1"/>
    <property type="molecule type" value="Genomic_DNA"/>
</dbReference>
<dbReference type="Pfam" id="PF07873">
    <property type="entry name" value="YabP"/>
    <property type="match status" value="1"/>
</dbReference>